<gene>
    <name evidence="1" type="ORF">CVS30_06010</name>
</gene>
<dbReference type="Proteomes" id="UP000247980">
    <property type="component" value="Unassembled WGS sequence"/>
</dbReference>
<comment type="caution">
    <text evidence="1">The sequence shown here is derived from an EMBL/GenBank/DDBJ whole genome shotgun (WGS) entry which is preliminary data.</text>
</comment>
<sequence>MAIIYLMLGFLRFEIMGQRRLPLVWVTFWECHQNLFGSSLKSISLDQRTLIEFPQNFILPSI</sequence>
<protein>
    <submittedName>
        <fullName evidence="1">Uncharacterized protein</fullName>
    </submittedName>
</protein>
<name>A0A2V5ISG4_9MICC</name>
<organism evidence="1 2">
    <name type="scientific">Arthrobacter psychrolactophilus</name>
    <dbReference type="NCBI Taxonomy" id="92442"/>
    <lineage>
        <taxon>Bacteria</taxon>
        <taxon>Bacillati</taxon>
        <taxon>Actinomycetota</taxon>
        <taxon>Actinomycetes</taxon>
        <taxon>Micrococcales</taxon>
        <taxon>Micrococcaceae</taxon>
        <taxon>Arthrobacter</taxon>
    </lineage>
</organism>
<dbReference type="AlphaFoldDB" id="A0A2V5ISG4"/>
<reference evidence="1 2" key="1">
    <citation type="submission" date="2018-05" db="EMBL/GenBank/DDBJ databases">
        <title>Genetic diversity of glacier-inhabiting Cryobacterium bacteria in China and description of Cryobacterium mengkeensis sp. nov. and Arthrobacter glacialis sp. nov.</title>
        <authorList>
            <person name="Liu Q."/>
            <person name="Xin Y.-H."/>
        </authorList>
    </citation>
    <scope>NUCLEOTIDE SEQUENCE [LARGE SCALE GENOMIC DNA]</scope>
    <source>
        <strain evidence="1 2">B7</strain>
    </source>
</reference>
<accession>A0A2V5ISG4</accession>
<proteinExistence type="predicted"/>
<keyword evidence="2" id="KW-1185">Reference proteome</keyword>
<dbReference type="EMBL" id="QJVC01000003">
    <property type="protein sequence ID" value="PYI39498.1"/>
    <property type="molecule type" value="Genomic_DNA"/>
</dbReference>
<evidence type="ECO:0000313" key="1">
    <source>
        <dbReference type="EMBL" id="PYI39498.1"/>
    </source>
</evidence>
<evidence type="ECO:0000313" key="2">
    <source>
        <dbReference type="Proteomes" id="UP000247980"/>
    </source>
</evidence>